<evidence type="ECO:0000313" key="10">
    <source>
        <dbReference type="Proteomes" id="UP000199167"/>
    </source>
</evidence>
<evidence type="ECO:0000256" key="5">
    <source>
        <dbReference type="ARBA" id="ARBA00022692"/>
    </source>
</evidence>
<comment type="similarity">
    <text evidence="2">Belongs to the AzlC family.</text>
</comment>
<evidence type="ECO:0000256" key="1">
    <source>
        <dbReference type="ARBA" id="ARBA00004651"/>
    </source>
</evidence>
<gene>
    <name evidence="9" type="ORF">SAMN04488515_2550</name>
</gene>
<dbReference type="GO" id="GO:0005886">
    <property type="term" value="C:plasma membrane"/>
    <property type="evidence" value="ECO:0007669"/>
    <property type="project" value="UniProtKB-SubCell"/>
</dbReference>
<dbReference type="AlphaFoldDB" id="A0A1I0RE08"/>
<feature type="transmembrane region" description="Helical" evidence="8">
    <location>
        <begin position="60"/>
        <end position="81"/>
    </location>
</feature>
<proteinExistence type="inferred from homology"/>
<dbReference type="STRING" id="364200.SAMN04488515_2550"/>
<comment type="subcellular location">
    <subcellularLocation>
        <location evidence="1">Cell membrane</location>
        <topology evidence="1">Multi-pass membrane protein</topology>
    </subcellularLocation>
</comment>
<evidence type="ECO:0000256" key="8">
    <source>
        <dbReference type="SAM" id="Phobius"/>
    </source>
</evidence>
<accession>A0A1I0RE08</accession>
<feature type="transmembrane region" description="Helical" evidence="8">
    <location>
        <begin position="167"/>
        <end position="184"/>
    </location>
</feature>
<evidence type="ECO:0000256" key="6">
    <source>
        <dbReference type="ARBA" id="ARBA00022989"/>
    </source>
</evidence>
<dbReference type="GO" id="GO:1903785">
    <property type="term" value="P:L-valine transmembrane transport"/>
    <property type="evidence" value="ECO:0007669"/>
    <property type="project" value="TreeGrafter"/>
</dbReference>
<dbReference type="PANTHER" id="PTHR34979">
    <property type="entry name" value="INNER MEMBRANE PROTEIN YGAZ"/>
    <property type="match status" value="1"/>
</dbReference>
<keyword evidence="4" id="KW-1003">Cell membrane</keyword>
<keyword evidence="6 8" id="KW-1133">Transmembrane helix</keyword>
<keyword evidence="5 8" id="KW-0812">Transmembrane</keyword>
<name>A0A1I0RE08_9RHOB</name>
<dbReference type="InterPro" id="IPR011606">
    <property type="entry name" value="Brnchd-chn_aa_trnsp_permease"/>
</dbReference>
<organism evidence="9 10">
    <name type="scientific">Cognatiyoonia koreensis</name>
    <dbReference type="NCBI Taxonomy" id="364200"/>
    <lineage>
        <taxon>Bacteria</taxon>
        <taxon>Pseudomonadati</taxon>
        <taxon>Pseudomonadota</taxon>
        <taxon>Alphaproteobacteria</taxon>
        <taxon>Rhodobacterales</taxon>
        <taxon>Paracoccaceae</taxon>
        <taxon>Cognatiyoonia</taxon>
    </lineage>
</organism>
<keyword evidence="7 8" id="KW-0472">Membrane</keyword>
<dbReference type="Proteomes" id="UP000199167">
    <property type="component" value="Unassembled WGS sequence"/>
</dbReference>
<keyword evidence="3" id="KW-0813">Transport</keyword>
<reference evidence="9 10" key="1">
    <citation type="submission" date="2016-10" db="EMBL/GenBank/DDBJ databases">
        <authorList>
            <person name="de Groot N.N."/>
        </authorList>
    </citation>
    <scope>NUCLEOTIDE SEQUENCE [LARGE SCALE GENOMIC DNA]</scope>
    <source>
        <strain evidence="9 10">DSM 17925</strain>
    </source>
</reference>
<dbReference type="EMBL" id="FOIZ01000002">
    <property type="protein sequence ID" value="SEW39070.1"/>
    <property type="molecule type" value="Genomic_DNA"/>
</dbReference>
<feature type="transmembrane region" description="Helical" evidence="8">
    <location>
        <begin position="20"/>
        <end position="40"/>
    </location>
</feature>
<sequence length="235" mass="24585">MHPSTAKSAYLKGIRDGSPFLVMAIPFALVFGVVATEAGLTLGQTLGFSVLVIAGASQYAALQLMVENAAIVLVLMAALAVNLRMAMYSASLVPHLGAAPLWQRALVAYVNFDQSYIVSIAQYEKAPDWSVRDKALFFLGVATPIAPAWMCSTAVGALVGAQIPPEYALDFIVPIMFLAMVAPMLKSLAHVLAALVSATVALLLIGLPSGVGLLIAAGAAMLTGALVETWLEQRT</sequence>
<dbReference type="PANTHER" id="PTHR34979:SF1">
    <property type="entry name" value="INNER MEMBRANE PROTEIN YGAZ"/>
    <property type="match status" value="1"/>
</dbReference>
<protein>
    <submittedName>
        <fullName evidence="9">Predicted branched-chain amino acid permease (Azaleucine resistance)</fullName>
    </submittedName>
</protein>
<keyword evidence="10" id="KW-1185">Reference proteome</keyword>
<evidence type="ECO:0000256" key="7">
    <source>
        <dbReference type="ARBA" id="ARBA00023136"/>
    </source>
</evidence>
<evidence type="ECO:0000313" key="9">
    <source>
        <dbReference type="EMBL" id="SEW39070.1"/>
    </source>
</evidence>
<evidence type="ECO:0000256" key="4">
    <source>
        <dbReference type="ARBA" id="ARBA00022475"/>
    </source>
</evidence>
<evidence type="ECO:0000256" key="2">
    <source>
        <dbReference type="ARBA" id="ARBA00010735"/>
    </source>
</evidence>
<dbReference type="Pfam" id="PF03591">
    <property type="entry name" value="AzlC"/>
    <property type="match status" value="1"/>
</dbReference>
<evidence type="ECO:0000256" key="3">
    <source>
        <dbReference type="ARBA" id="ARBA00022448"/>
    </source>
</evidence>
<dbReference type="RefSeq" id="WP_089995371.1">
    <property type="nucleotide sequence ID" value="NZ_FOIZ01000002.1"/>
</dbReference>
<feature type="transmembrane region" description="Helical" evidence="8">
    <location>
        <begin position="135"/>
        <end position="161"/>
    </location>
</feature>
<dbReference type="OrthoDB" id="3579489at2"/>